<dbReference type="OrthoDB" id="5752177at2"/>
<protein>
    <submittedName>
        <fullName evidence="2">TIGR03545 family protein</fullName>
    </submittedName>
</protein>
<proteinExistence type="predicted"/>
<dbReference type="AlphaFoldDB" id="A0A545T4F9"/>
<feature type="coiled-coil region" evidence="1">
    <location>
        <begin position="181"/>
        <end position="236"/>
    </location>
</feature>
<dbReference type="NCBIfam" id="TIGR03545">
    <property type="entry name" value="TIGR03545 family protein"/>
    <property type="match status" value="1"/>
</dbReference>
<dbReference type="GO" id="GO:0090313">
    <property type="term" value="P:regulation of protein targeting to membrane"/>
    <property type="evidence" value="ECO:0007669"/>
    <property type="project" value="TreeGrafter"/>
</dbReference>
<dbReference type="RefSeq" id="WP_142943441.1">
    <property type="nucleotide sequence ID" value="NZ_VIKR01000005.1"/>
</dbReference>
<dbReference type="InterPro" id="IPR019934">
    <property type="entry name" value="CHP03545"/>
</dbReference>
<dbReference type="EMBL" id="VIKR01000005">
    <property type="protein sequence ID" value="TQV72113.1"/>
    <property type="molecule type" value="Genomic_DNA"/>
</dbReference>
<name>A0A545T4F9_9GAMM</name>
<reference evidence="2 3" key="1">
    <citation type="submission" date="2019-06" db="EMBL/GenBank/DDBJ databases">
        <title>Draft genome of Aliikangiella marina GYP-15.</title>
        <authorList>
            <person name="Wang G."/>
        </authorList>
    </citation>
    <scope>NUCLEOTIDE SEQUENCE [LARGE SCALE GENOMIC DNA]</scope>
    <source>
        <strain evidence="2 3">GYP-15</strain>
    </source>
</reference>
<dbReference type="InterPro" id="IPR052894">
    <property type="entry name" value="AsmA-related"/>
</dbReference>
<comment type="caution">
    <text evidence="2">The sequence shown here is derived from an EMBL/GenBank/DDBJ whole genome shotgun (WGS) entry which is preliminary data.</text>
</comment>
<sequence>MKIIRWWGIGVFIALLVLLALSWVLLAPKIIGDTIEQVGSEALGAKVEVGDVDLTLFPVSVTLNQVYAANPDKPMENIFESSQIKMAIDSESLLWKKIVIDELVLDGVKTATPRTESGELAGGRKSAQFVQETLDIDIPELSESDIKSAVEKADLITVRRVNTLKDTQQQLKGEWEQVLDKKAFEQRTDDIKKEYDRLSERLKKNKLNLIKDAKEWKKLKREIDAERKNISGLSDKLKQDRRLLAKQLTDVKNGPEADLDAVMSDFGLGNGIDGIIDKYLGPKYTPWVKRAIEMTQGMESEPATAESQSETDKLAVQVGDKVYYEDEKLFPEILIKKIKLGGGDTGWTLDGDGFNLGYLPWLTGNPAVMNLKLDGDRKASFDMSSDWPSSNKMLTKLSSKIDAWPVTNMQLMQTEEGAWTIDSGVFVADIQGELTLEKIDLRATFKVTSPQLTAPEGLSDWKKTLAASINSQKVVDFDLKVTGSVSEPKVKLKSSLENLLKDAVGEKVKQKAESLKADFKQQITEKVGDISGLEDFNGNLDDWQKQLGSKDDLLKEILGKIKI</sequence>
<gene>
    <name evidence="2" type="ORF">FLL45_17995</name>
</gene>
<dbReference type="PANTHER" id="PTHR30441:SF8">
    <property type="entry name" value="DUF748 DOMAIN-CONTAINING PROTEIN"/>
    <property type="match status" value="1"/>
</dbReference>
<organism evidence="2 3">
    <name type="scientific">Aliikangiella marina</name>
    <dbReference type="NCBI Taxonomy" id="1712262"/>
    <lineage>
        <taxon>Bacteria</taxon>
        <taxon>Pseudomonadati</taxon>
        <taxon>Pseudomonadota</taxon>
        <taxon>Gammaproteobacteria</taxon>
        <taxon>Oceanospirillales</taxon>
        <taxon>Pleioneaceae</taxon>
        <taxon>Aliikangiella</taxon>
    </lineage>
</organism>
<keyword evidence="1" id="KW-0175">Coiled coil</keyword>
<evidence type="ECO:0000313" key="3">
    <source>
        <dbReference type="Proteomes" id="UP000317839"/>
    </source>
</evidence>
<keyword evidence="3" id="KW-1185">Reference proteome</keyword>
<dbReference type="GO" id="GO:0005886">
    <property type="term" value="C:plasma membrane"/>
    <property type="evidence" value="ECO:0007669"/>
    <property type="project" value="TreeGrafter"/>
</dbReference>
<evidence type="ECO:0000313" key="2">
    <source>
        <dbReference type="EMBL" id="TQV72113.1"/>
    </source>
</evidence>
<accession>A0A545T4F9</accession>
<dbReference type="PANTHER" id="PTHR30441">
    <property type="entry name" value="DUF748 DOMAIN-CONTAINING PROTEIN"/>
    <property type="match status" value="1"/>
</dbReference>
<dbReference type="Proteomes" id="UP000317839">
    <property type="component" value="Unassembled WGS sequence"/>
</dbReference>
<evidence type="ECO:0000256" key="1">
    <source>
        <dbReference type="SAM" id="Coils"/>
    </source>
</evidence>